<dbReference type="Proteomes" id="UP000311382">
    <property type="component" value="Unassembled WGS sequence"/>
</dbReference>
<evidence type="ECO:0000313" key="12">
    <source>
        <dbReference type="EMBL" id="TNY17894.1"/>
    </source>
</evidence>
<evidence type="ECO:0000313" key="13">
    <source>
        <dbReference type="Proteomes" id="UP000311382"/>
    </source>
</evidence>
<dbReference type="GO" id="GO:0003677">
    <property type="term" value="F:DNA binding"/>
    <property type="evidence" value="ECO:0007669"/>
    <property type="project" value="UniProtKB-KW"/>
</dbReference>
<evidence type="ECO:0000256" key="3">
    <source>
        <dbReference type="ARBA" id="ARBA00022705"/>
    </source>
</evidence>
<name>A0A5C5FPK7_9BASI</name>
<comment type="function">
    <text evidence="6">This protein is an auxiliary protein of DNA polymerase delta and is involved in the control of eukaryotic DNA replication by increasing the polymerase's processibility during elongation of the leading strand. Involved in DNA repair.</text>
</comment>
<dbReference type="STRING" id="5288.A0A5C5FPK7"/>
<feature type="compositionally biased region" description="Basic and acidic residues" evidence="9">
    <location>
        <begin position="329"/>
        <end position="338"/>
    </location>
</feature>
<dbReference type="EMBL" id="SOZI01000169">
    <property type="protein sequence ID" value="TNY17894.1"/>
    <property type="molecule type" value="Genomic_DNA"/>
</dbReference>
<dbReference type="InterPro" id="IPR000730">
    <property type="entry name" value="Pr_cel_nuc_antig"/>
</dbReference>
<dbReference type="CDD" id="cd00577">
    <property type="entry name" value="PCNA"/>
    <property type="match status" value="1"/>
</dbReference>
<evidence type="ECO:0000256" key="5">
    <source>
        <dbReference type="ARBA" id="ARBA00023242"/>
    </source>
</evidence>
<feature type="compositionally biased region" description="Basic and acidic residues" evidence="9">
    <location>
        <begin position="278"/>
        <end position="314"/>
    </location>
</feature>
<dbReference type="Pfam" id="PF02747">
    <property type="entry name" value="PCNA_C"/>
    <property type="match status" value="2"/>
</dbReference>
<dbReference type="InterPro" id="IPR022649">
    <property type="entry name" value="Pr_cel_nuc_antig_C"/>
</dbReference>
<feature type="domain" description="Proliferating cell nuclear antigen PCNA C-terminal" evidence="11">
    <location>
        <begin position="127"/>
        <end position="187"/>
    </location>
</feature>
<dbReference type="NCBIfam" id="TIGR00590">
    <property type="entry name" value="pcna"/>
    <property type="match status" value="1"/>
</dbReference>
<dbReference type="GO" id="GO:0043626">
    <property type="term" value="C:PCNA complex"/>
    <property type="evidence" value="ECO:0007669"/>
    <property type="project" value="UniProtKB-ARBA"/>
</dbReference>
<evidence type="ECO:0000256" key="8">
    <source>
        <dbReference type="RuleBase" id="RU003671"/>
    </source>
</evidence>
<keyword evidence="4 8" id="KW-0238">DNA-binding</keyword>
<dbReference type="PANTHER" id="PTHR11352">
    <property type="entry name" value="PROLIFERATING CELL NUCLEAR ANTIGEN"/>
    <property type="match status" value="1"/>
</dbReference>
<keyword evidence="5 7" id="KW-0539">Nucleus</keyword>
<proteinExistence type="inferred from homology"/>
<dbReference type="GO" id="GO:0030337">
    <property type="term" value="F:DNA polymerase processivity factor activity"/>
    <property type="evidence" value="ECO:0007669"/>
    <property type="project" value="InterPro"/>
</dbReference>
<evidence type="ECO:0000256" key="1">
    <source>
        <dbReference type="ARBA" id="ARBA00004123"/>
    </source>
</evidence>
<dbReference type="PRINTS" id="PR00339">
    <property type="entry name" value="PCNACYCLIN"/>
</dbReference>
<comment type="caution">
    <text evidence="12">The sequence shown here is derived from an EMBL/GenBank/DDBJ whole genome shotgun (WGS) entry which is preliminary data.</text>
</comment>
<evidence type="ECO:0000259" key="11">
    <source>
        <dbReference type="Pfam" id="PF02747"/>
    </source>
</evidence>
<dbReference type="GO" id="GO:0006275">
    <property type="term" value="P:regulation of DNA replication"/>
    <property type="evidence" value="ECO:0007669"/>
    <property type="project" value="InterPro"/>
</dbReference>
<comment type="similarity">
    <text evidence="2 8">Belongs to the PCNA family.</text>
</comment>
<evidence type="ECO:0000256" key="4">
    <source>
        <dbReference type="ARBA" id="ARBA00023125"/>
    </source>
</evidence>
<evidence type="ECO:0000256" key="2">
    <source>
        <dbReference type="ARBA" id="ARBA00010462"/>
    </source>
</evidence>
<organism evidence="12 13">
    <name type="scientific">Rhodotorula diobovata</name>
    <dbReference type="NCBI Taxonomy" id="5288"/>
    <lineage>
        <taxon>Eukaryota</taxon>
        <taxon>Fungi</taxon>
        <taxon>Dikarya</taxon>
        <taxon>Basidiomycota</taxon>
        <taxon>Pucciniomycotina</taxon>
        <taxon>Microbotryomycetes</taxon>
        <taxon>Sporidiobolales</taxon>
        <taxon>Sporidiobolaceae</taxon>
        <taxon>Rhodotorula</taxon>
    </lineage>
</organism>
<keyword evidence="3 8" id="KW-0235">DNA replication</keyword>
<evidence type="ECO:0000256" key="9">
    <source>
        <dbReference type="SAM" id="MobiDB-lite"/>
    </source>
</evidence>
<dbReference type="HAMAP" id="MF_00317">
    <property type="entry name" value="DNApol_clamp_arch"/>
    <property type="match status" value="1"/>
</dbReference>
<feature type="domain" description="Proliferating cell nuclear antigen PCNA C-terminal" evidence="11">
    <location>
        <begin position="329"/>
        <end position="398"/>
    </location>
</feature>
<dbReference type="Pfam" id="PF00705">
    <property type="entry name" value="PCNA_N"/>
    <property type="match status" value="1"/>
</dbReference>
<dbReference type="SUPFAM" id="SSF55979">
    <property type="entry name" value="DNA clamp"/>
    <property type="match status" value="2"/>
</dbReference>
<sequence>MLEARLDEADLLKKVLDAVKELVTDANFDCSDEGIRLQAMDNSHVALVSLNLIKSGFSQYRCDRDMSLGMSLTSLQKIVKCAANNDMVTLRADESQDVLALLFEAKKSDRVGEYEMKLMDIDQEHLGIPDTVYDAEIDLPSGEFARIIRDLKELGESVKIEVSKEGVRFSSEGDIGSAAVTLKPSDKRGKVAASDDEDDDEDEDKSDDDDEEEEEEEEEEEPKAEDEDVEIANASDEDQKPAVDGSDAEEGTPKKKRTAVHDSEDEDDEDEQPSAKKVKGEKGAKDVKKEKAVKKEKEKKDKVKKETAKKAASDKKKKAATTAKKGKAKKDSSEDKGMDVKINLQQAVSLTFSIKYLSNFAKSTPLSERVQLHMSNEVPLLVQYSFDAGHVRYYLAPKIADE</sequence>
<dbReference type="Gene3D" id="3.10.150.10">
    <property type="entry name" value="DNA Polymerase III, subunit A, domain 2"/>
    <property type="match status" value="1"/>
</dbReference>
<keyword evidence="13" id="KW-1185">Reference proteome</keyword>
<dbReference type="GO" id="GO:0006298">
    <property type="term" value="P:mismatch repair"/>
    <property type="evidence" value="ECO:0007669"/>
    <property type="project" value="TreeGrafter"/>
</dbReference>
<dbReference type="GO" id="GO:0006273">
    <property type="term" value="P:lagging strand elongation"/>
    <property type="evidence" value="ECO:0007669"/>
    <property type="project" value="UniProtKB-ARBA"/>
</dbReference>
<dbReference type="PANTHER" id="PTHR11352:SF0">
    <property type="entry name" value="PROLIFERATING CELL NUCLEAR ANTIGEN"/>
    <property type="match status" value="1"/>
</dbReference>
<evidence type="ECO:0000256" key="7">
    <source>
        <dbReference type="RuleBase" id="RU000641"/>
    </source>
</evidence>
<dbReference type="InterPro" id="IPR022659">
    <property type="entry name" value="Pr_cel_nuc_antig_CS"/>
</dbReference>
<evidence type="ECO:0000256" key="6">
    <source>
        <dbReference type="ARBA" id="ARBA00054163"/>
    </source>
</evidence>
<feature type="region of interest" description="Disordered" evidence="9">
    <location>
        <begin position="180"/>
        <end position="338"/>
    </location>
</feature>
<feature type="compositionally biased region" description="Acidic residues" evidence="9">
    <location>
        <begin position="194"/>
        <end position="230"/>
    </location>
</feature>
<dbReference type="PROSITE" id="PS01251">
    <property type="entry name" value="PCNA_1"/>
    <property type="match status" value="1"/>
</dbReference>
<feature type="compositionally biased region" description="Acidic residues" evidence="9">
    <location>
        <begin position="263"/>
        <end position="272"/>
    </location>
</feature>
<protein>
    <recommendedName>
        <fullName evidence="7">DNA sliding clamp PCNA</fullName>
    </recommendedName>
</protein>
<dbReference type="GO" id="GO:0070987">
    <property type="term" value="P:error-free translesion synthesis"/>
    <property type="evidence" value="ECO:0007669"/>
    <property type="project" value="UniProtKB-ARBA"/>
</dbReference>
<comment type="function">
    <text evidence="7">This protein is an auxiliary protein of DNA polymerase delta and is involved in the control of eukaryotic DNA replication by increasing the polymerase's processivity during elongation of the leading strand.</text>
</comment>
<dbReference type="InterPro" id="IPR022648">
    <property type="entry name" value="Pr_cel_nuc_antig_N"/>
</dbReference>
<feature type="compositionally biased region" description="Basic residues" evidence="9">
    <location>
        <begin position="315"/>
        <end position="328"/>
    </location>
</feature>
<dbReference type="OrthoDB" id="534348at2759"/>
<dbReference type="GO" id="GO:0006272">
    <property type="term" value="P:leading strand elongation"/>
    <property type="evidence" value="ECO:0007669"/>
    <property type="project" value="TreeGrafter"/>
</dbReference>
<dbReference type="Gene3D" id="3.70.10.10">
    <property type="match status" value="1"/>
</dbReference>
<dbReference type="InterPro" id="IPR046938">
    <property type="entry name" value="DNA_clamp_sf"/>
</dbReference>
<evidence type="ECO:0000259" key="10">
    <source>
        <dbReference type="Pfam" id="PF00705"/>
    </source>
</evidence>
<gene>
    <name evidence="12" type="ORF">DMC30DRAFT_419362</name>
</gene>
<dbReference type="FunFam" id="3.10.150.10:FF:000006">
    <property type="entry name" value="Proliferating cell nuclear antigen"/>
    <property type="match status" value="1"/>
</dbReference>
<dbReference type="PROSITE" id="PS00293">
    <property type="entry name" value="PCNA_2"/>
    <property type="match status" value="1"/>
</dbReference>
<reference evidence="12 13" key="1">
    <citation type="submission" date="2019-03" db="EMBL/GenBank/DDBJ databases">
        <title>Rhodosporidium diobovatum UCD-FST 08-225 genome sequencing, assembly, and annotation.</title>
        <authorList>
            <person name="Fakankun I.U."/>
            <person name="Fristensky B."/>
            <person name="Levin D.B."/>
        </authorList>
    </citation>
    <scope>NUCLEOTIDE SEQUENCE [LARGE SCALE GENOMIC DNA]</scope>
    <source>
        <strain evidence="12 13">UCD-FST 08-225</strain>
    </source>
</reference>
<accession>A0A5C5FPK7</accession>
<feature type="domain" description="Proliferating cell nuclear antigen PCNA N-terminal" evidence="10">
    <location>
        <begin position="1"/>
        <end position="124"/>
    </location>
</feature>
<comment type="subcellular location">
    <subcellularLocation>
        <location evidence="1 7">Nucleus</location>
    </subcellularLocation>
</comment>
<dbReference type="FunFam" id="3.10.150.10:FF:000008">
    <property type="entry name" value="Proliferating cell nuclear antigen"/>
    <property type="match status" value="1"/>
</dbReference>
<dbReference type="AlphaFoldDB" id="A0A5C5FPK7"/>